<dbReference type="SUPFAM" id="SSF50475">
    <property type="entry name" value="FMN-binding split barrel"/>
    <property type="match status" value="1"/>
</dbReference>
<dbReference type="RefSeq" id="WP_253669116.1">
    <property type="nucleotide sequence ID" value="NZ_JAMTCP010000007.1"/>
</dbReference>
<comment type="caution">
    <text evidence="2">The sequence shown here is derived from an EMBL/GenBank/DDBJ whole genome shotgun (WGS) entry which is preliminary data.</text>
</comment>
<proteinExistence type="predicted"/>
<dbReference type="Proteomes" id="UP001205311">
    <property type="component" value="Unassembled WGS sequence"/>
</dbReference>
<accession>A0ABT1HRM2</accession>
<feature type="domain" description="Pyridoxamine 5'-phosphate oxidase N-terminal" evidence="1">
    <location>
        <begin position="19"/>
        <end position="108"/>
    </location>
</feature>
<organism evidence="2 3">
    <name type="scientific">Streptoalloteichus tenebrarius (strain ATCC 17920 / DSM 40477 / JCM 4838 / CBS 697.72 / NBRC 16177 / NCIMB 11028 / NRRL B-12390 / A12253. 1 / ISP 5477)</name>
    <name type="common">Streptomyces tenebrarius</name>
    <dbReference type="NCBI Taxonomy" id="1933"/>
    <lineage>
        <taxon>Bacteria</taxon>
        <taxon>Bacillati</taxon>
        <taxon>Actinomycetota</taxon>
        <taxon>Actinomycetes</taxon>
        <taxon>Pseudonocardiales</taxon>
        <taxon>Pseudonocardiaceae</taxon>
        <taxon>Streptoalloteichus</taxon>
    </lineage>
</organism>
<protein>
    <recommendedName>
        <fullName evidence="1">Pyridoxamine 5'-phosphate oxidase N-terminal domain-containing protein</fullName>
    </recommendedName>
</protein>
<sequence length="162" mass="18377">MTTGSFADLRDDFLRLTTEIAWCTVATVDRLGRPRTRILHPIWEVPGGQPVGWVLTTKTPVKAAHVAANPYVSCSYWSPAHDTVFVDCRASWVEEVEVKQRVWDMFREAPQPLGYDPGQTLSMAVDDPALVLLRLDPWRVHVRVFADLTTRSSGRIWRSSRS</sequence>
<name>A0ABT1HRM2_STRSD</name>
<dbReference type="InterPro" id="IPR012349">
    <property type="entry name" value="Split_barrel_FMN-bd"/>
</dbReference>
<gene>
    <name evidence="2" type="ORF">LX15_001868</name>
</gene>
<keyword evidence="3" id="KW-1185">Reference proteome</keyword>
<evidence type="ECO:0000313" key="3">
    <source>
        <dbReference type="Proteomes" id="UP001205311"/>
    </source>
</evidence>
<evidence type="ECO:0000259" key="1">
    <source>
        <dbReference type="Pfam" id="PF01243"/>
    </source>
</evidence>
<evidence type="ECO:0000313" key="2">
    <source>
        <dbReference type="EMBL" id="MCP2258174.1"/>
    </source>
</evidence>
<dbReference type="EMBL" id="JAMTCP010000007">
    <property type="protein sequence ID" value="MCP2258174.1"/>
    <property type="molecule type" value="Genomic_DNA"/>
</dbReference>
<dbReference type="Pfam" id="PF01243">
    <property type="entry name" value="PNPOx_N"/>
    <property type="match status" value="1"/>
</dbReference>
<dbReference type="InterPro" id="IPR011576">
    <property type="entry name" value="Pyridox_Oxase_N"/>
</dbReference>
<reference evidence="2 3" key="1">
    <citation type="submission" date="2022-06" db="EMBL/GenBank/DDBJ databases">
        <title>Genomic Encyclopedia of Archaeal and Bacterial Type Strains, Phase II (KMG-II): from individual species to whole genera.</title>
        <authorList>
            <person name="Goeker M."/>
        </authorList>
    </citation>
    <scope>NUCLEOTIDE SEQUENCE [LARGE SCALE GENOMIC DNA]</scope>
    <source>
        <strain evidence="2 3">DSM 40477</strain>
    </source>
</reference>
<dbReference type="Gene3D" id="2.30.110.10">
    <property type="entry name" value="Electron Transport, Fmn-binding Protein, Chain A"/>
    <property type="match status" value="1"/>
</dbReference>